<dbReference type="InterPro" id="IPR016158">
    <property type="entry name" value="Cullin_homology"/>
</dbReference>
<organism evidence="7">
    <name type="scientific">Trypanosoma congolense (strain IL3000)</name>
    <dbReference type="NCBI Taxonomy" id="1068625"/>
    <lineage>
        <taxon>Eukaryota</taxon>
        <taxon>Discoba</taxon>
        <taxon>Euglenozoa</taxon>
        <taxon>Kinetoplastea</taxon>
        <taxon>Metakinetoplastina</taxon>
        <taxon>Trypanosomatida</taxon>
        <taxon>Trypanosomatidae</taxon>
        <taxon>Trypanosoma</taxon>
        <taxon>Nannomonas</taxon>
    </lineage>
</organism>
<dbReference type="SUPFAM" id="SSF75632">
    <property type="entry name" value="Cullin homology domain"/>
    <property type="match status" value="1"/>
</dbReference>
<accession>G0USI7</accession>
<dbReference type="InterPro" id="IPR016159">
    <property type="entry name" value="Cullin_repeat-like_dom_sf"/>
</dbReference>
<gene>
    <name evidence="7" type="ORF">TCIL3000_8_5720</name>
</gene>
<reference evidence="7" key="1">
    <citation type="journal article" date="2012" name="Proc. Natl. Acad. Sci. U.S.A.">
        <title>Antigenic diversity is generated by distinct evolutionary mechanisms in African trypanosome species.</title>
        <authorList>
            <person name="Jackson A.P."/>
            <person name="Berry A."/>
            <person name="Aslett M."/>
            <person name="Allison H.C."/>
            <person name="Burton P."/>
            <person name="Vavrova-Anderson J."/>
            <person name="Brown R."/>
            <person name="Browne H."/>
            <person name="Corton N."/>
            <person name="Hauser H."/>
            <person name="Gamble J."/>
            <person name="Gilderthorp R."/>
            <person name="Marcello L."/>
            <person name="McQuillan J."/>
            <person name="Otto T.D."/>
            <person name="Quail M.A."/>
            <person name="Sanders M.J."/>
            <person name="van Tonder A."/>
            <person name="Ginger M.L."/>
            <person name="Field M.C."/>
            <person name="Barry J.D."/>
            <person name="Hertz-Fowler C."/>
            <person name="Berriman M."/>
        </authorList>
    </citation>
    <scope>NUCLEOTIDE SEQUENCE</scope>
    <source>
        <strain evidence="7">IL3000</strain>
    </source>
</reference>
<name>G0USI7_TRYCI</name>
<dbReference type="Pfam" id="PF10557">
    <property type="entry name" value="Cullin_Nedd8"/>
    <property type="match status" value="1"/>
</dbReference>
<proteinExistence type="inferred from homology"/>
<dbReference type="Pfam" id="PF26557">
    <property type="entry name" value="Cullin_AB"/>
    <property type="match status" value="1"/>
</dbReference>
<dbReference type="InterPro" id="IPR036388">
    <property type="entry name" value="WH-like_DNA-bd_sf"/>
</dbReference>
<dbReference type="InterPro" id="IPR059120">
    <property type="entry name" value="Cullin-like_AB"/>
</dbReference>
<comment type="similarity">
    <text evidence="1 4 5">Belongs to the cullin family.</text>
</comment>
<dbReference type="FunFam" id="1.10.10.10:FF:000014">
    <property type="entry name" value="Cullin 1"/>
    <property type="match status" value="1"/>
</dbReference>
<dbReference type="InterPro" id="IPR036317">
    <property type="entry name" value="Cullin_homology_sf"/>
</dbReference>
<dbReference type="InterPro" id="IPR045093">
    <property type="entry name" value="Cullin"/>
</dbReference>
<evidence type="ECO:0000256" key="1">
    <source>
        <dbReference type="ARBA" id="ARBA00006019"/>
    </source>
</evidence>
<dbReference type="Gene3D" id="1.20.1310.10">
    <property type="entry name" value="Cullin Repeats"/>
    <property type="match status" value="4"/>
</dbReference>
<dbReference type="VEuPathDB" id="TriTrypDB:TcIL3000_8_5720"/>
<evidence type="ECO:0000256" key="2">
    <source>
        <dbReference type="ARBA" id="ARBA00022499"/>
    </source>
</evidence>
<dbReference type="InterPro" id="IPR036390">
    <property type="entry name" value="WH_DNA-bd_sf"/>
</dbReference>
<dbReference type="AlphaFoldDB" id="G0USI7"/>
<evidence type="ECO:0000256" key="4">
    <source>
        <dbReference type="PROSITE-ProRule" id="PRU00330"/>
    </source>
</evidence>
<dbReference type="SMART" id="SM00182">
    <property type="entry name" value="CULLIN"/>
    <property type="match status" value="1"/>
</dbReference>
<evidence type="ECO:0000256" key="3">
    <source>
        <dbReference type="ARBA" id="ARBA00022843"/>
    </source>
</evidence>
<dbReference type="Gene3D" id="1.10.10.10">
    <property type="entry name" value="Winged helix-like DNA-binding domain superfamily/Winged helix DNA-binding domain"/>
    <property type="match status" value="1"/>
</dbReference>
<dbReference type="EMBL" id="HE575321">
    <property type="protein sequence ID" value="CCC92350.1"/>
    <property type="molecule type" value="Genomic_DNA"/>
</dbReference>
<dbReference type="InterPro" id="IPR001373">
    <property type="entry name" value="Cullin_N"/>
</dbReference>
<protein>
    <submittedName>
        <fullName evidence="7">Putative cullin</fullName>
    </submittedName>
</protein>
<dbReference type="Gene3D" id="3.30.230.130">
    <property type="entry name" value="Cullin, Chain C, Domain 2"/>
    <property type="match status" value="1"/>
</dbReference>
<dbReference type="GO" id="GO:0031625">
    <property type="term" value="F:ubiquitin protein ligase binding"/>
    <property type="evidence" value="ECO:0007669"/>
    <property type="project" value="InterPro"/>
</dbReference>
<dbReference type="GO" id="GO:0006511">
    <property type="term" value="P:ubiquitin-dependent protein catabolic process"/>
    <property type="evidence" value="ECO:0007669"/>
    <property type="project" value="InterPro"/>
</dbReference>
<keyword evidence="2" id="KW-1017">Isopeptide bond</keyword>
<evidence type="ECO:0000256" key="5">
    <source>
        <dbReference type="RuleBase" id="RU003829"/>
    </source>
</evidence>
<dbReference type="SMART" id="SM00884">
    <property type="entry name" value="Cullin_Nedd8"/>
    <property type="match status" value="1"/>
</dbReference>
<feature type="domain" description="Cullin family profile" evidence="6">
    <location>
        <begin position="389"/>
        <end position="613"/>
    </location>
</feature>
<dbReference type="SUPFAM" id="SSF74788">
    <property type="entry name" value="Cullin repeat-like"/>
    <property type="match status" value="1"/>
</dbReference>
<dbReference type="SUPFAM" id="SSF46785">
    <property type="entry name" value="Winged helix' DNA-binding domain"/>
    <property type="match status" value="1"/>
</dbReference>
<evidence type="ECO:0000259" key="6">
    <source>
        <dbReference type="PROSITE" id="PS50069"/>
    </source>
</evidence>
<dbReference type="InterPro" id="IPR019559">
    <property type="entry name" value="Cullin_neddylation_domain"/>
</dbReference>
<sequence>MLEEDREAIRNMKADFEEIAQLVDGGFRSCTSLSRRMNHYTTVYNAATRSAPLDYTTDPIGSNVEELLYMDFQEMLTRYLLKYSDLQEPSESQLFTRVLNVWKHYEVLMKLNRSAFAYLSRFYIVNFSKPSLHQVALRIFHEQVLRKNAPALIRVTHELLTAERKGEVVNREHIREAIELLSSVTAEQRHEIYIEQFLKRYLELTRNYHIGLVEEWSRCSTQTELLRQIEQAYDDENARCSYYFPQEDKQTIMANVEEVLLDSSVVLEKLLMSDGGFNAKLKSRDRNLLKLYYNLLSRRPKALAYLAELTKDGIAKEGAEKLKQYDSESRDVDFRRCVLDIMKLQDEFQDLSTECFAGHATMKRAVKEGLEKVYSGDVQLLKNPRGVVPVSKLLAYYADAVIQGNGCSSSEEELDRVIVALAYVTDRDTFLAHSRDLLAQRILFPRKKFDGNIERSFAQRISLCCGVSSTCYLEGMLHDVDIAEGFGAEEKLEAMGLLLPFTFGALVLKKGIWPPRIRSENFIPPPIIAGALRSFESVYLQGTKGRVLTWSHSNSSGDVQAKFTKGTKTLQMPGLHCWVLLAFNDNTRLTPNDLVELYNVAFEDVKSVFVSLVKVAILVRECNAETHSPHDIYTVNNDFTSKLKKVRVASTRDCSVGTPNPEEISREVEQDRTSAIDACLVRIMKSRRVLEHSKLVEECREKLLPIFSADPKLIKQRLEELLRKEFIERDANAPGTYRYIA</sequence>
<dbReference type="PANTHER" id="PTHR11932">
    <property type="entry name" value="CULLIN"/>
    <property type="match status" value="1"/>
</dbReference>
<evidence type="ECO:0000313" key="7">
    <source>
        <dbReference type="EMBL" id="CCC92350.1"/>
    </source>
</evidence>
<dbReference type="PROSITE" id="PS50069">
    <property type="entry name" value="CULLIN_2"/>
    <property type="match status" value="1"/>
</dbReference>
<keyword evidence="3" id="KW-0832">Ubl conjugation</keyword>
<dbReference type="Pfam" id="PF00888">
    <property type="entry name" value="Cullin"/>
    <property type="match status" value="1"/>
</dbReference>